<dbReference type="GO" id="GO:0052717">
    <property type="term" value="F:tRNA-specific adenosine-34 deaminase activity"/>
    <property type="evidence" value="ECO:0007669"/>
    <property type="project" value="TreeGrafter"/>
</dbReference>
<name>A0A7J7KAR4_BUGNE</name>
<protein>
    <submittedName>
        <fullName evidence="4">ADAT3</fullName>
    </submittedName>
</protein>
<dbReference type="InterPro" id="IPR016193">
    <property type="entry name" value="Cytidine_deaminase-like"/>
</dbReference>
<dbReference type="GO" id="GO:0005737">
    <property type="term" value="C:cytoplasm"/>
    <property type="evidence" value="ECO:0007669"/>
    <property type="project" value="TreeGrafter"/>
</dbReference>
<dbReference type="PROSITE" id="PS51747">
    <property type="entry name" value="CYT_DCMP_DEAMINASES_2"/>
    <property type="match status" value="1"/>
</dbReference>
<reference evidence="4" key="1">
    <citation type="submission" date="2020-06" db="EMBL/GenBank/DDBJ databases">
        <title>Draft genome of Bugula neritina, a colonial animal packing powerful symbionts and potential medicines.</title>
        <authorList>
            <person name="Rayko M."/>
        </authorList>
    </citation>
    <scope>NUCLEOTIDE SEQUENCE [LARGE SCALE GENOMIC DNA]</scope>
    <source>
        <strain evidence="4">Kwan_BN1</strain>
    </source>
</reference>
<evidence type="ECO:0000313" key="5">
    <source>
        <dbReference type="Proteomes" id="UP000593567"/>
    </source>
</evidence>
<feature type="domain" description="CMP/dCMP-type deaminase" evidence="3">
    <location>
        <begin position="156"/>
        <end position="316"/>
    </location>
</feature>
<sequence>MNYVLPDSITQPITTDNFLAVEITNSKQTSHIIKVLNEKYPLPHHKHLRRVKSVLVEVSLFHFFMTDTCFTGRKTLHVLLCAVADAADPTASCHHTMFKDTGIPSEALAAESYHCQAASRQPVTRAQYDEACKLWPTFFHEDQELEKKLGLIAMSEFDKKCMDLAHQLSKHSKGGFKCGAVIADTYSQKVMGVGYSMSDAHPLKHSVMVAIDSVAHQQGGGAWSSTARITSQYCSEISPASPKAKKKKMEVGKEEDYICTGYTAYLTHEPCTMCAMSLLHSRIKHVHYEMATKSGALGSQYSLHYDPQLNHNFTVTRKQLDELPSD</sequence>
<dbReference type="GO" id="GO:0005634">
    <property type="term" value="C:nucleus"/>
    <property type="evidence" value="ECO:0007669"/>
    <property type="project" value="TreeGrafter"/>
</dbReference>
<dbReference type="PANTHER" id="PTHR11079">
    <property type="entry name" value="CYTOSINE DEAMINASE FAMILY MEMBER"/>
    <property type="match status" value="1"/>
</dbReference>
<dbReference type="Gene3D" id="3.40.140.10">
    <property type="entry name" value="Cytidine Deaminase, domain 2"/>
    <property type="match status" value="1"/>
</dbReference>
<proteinExistence type="inferred from homology"/>
<evidence type="ECO:0000259" key="3">
    <source>
        <dbReference type="PROSITE" id="PS51747"/>
    </source>
</evidence>
<comment type="similarity">
    <text evidence="2">Belongs to the cytidine and deoxycytidylate deaminase family. ADAT3 subfamily.</text>
</comment>
<comment type="caution">
    <text evidence="4">The sequence shown here is derived from an EMBL/GenBank/DDBJ whole genome shotgun (WGS) entry which is preliminary data.</text>
</comment>
<organism evidence="4 5">
    <name type="scientific">Bugula neritina</name>
    <name type="common">Brown bryozoan</name>
    <name type="synonym">Sertularia neritina</name>
    <dbReference type="NCBI Taxonomy" id="10212"/>
    <lineage>
        <taxon>Eukaryota</taxon>
        <taxon>Metazoa</taxon>
        <taxon>Spiralia</taxon>
        <taxon>Lophotrochozoa</taxon>
        <taxon>Bryozoa</taxon>
        <taxon>Gymnolaemata</taxon>
        <taxon>Cheilostomatida</taxon>
        <taxon>Flustrina</taxon>
        <taxon>Buguloidea</taxon>
        <taxon>Bugulidae</taxon>
        <taxon>Bugula</taxon>
    </lineage>
</organism>
<keyword evidence="1" id="KW-0819">tRNA processing</keyword>
<dbReference type="EMBL" id="VXIV02000891">
    <property type="protein sequence ID" value="KAF6035347.1"/>
    <property type="molecule type" value="Genomic_DNA"/>
</dbReference>
<dbReference type="AlphaFoldDB" id="A0A7J7KAR4"/>
<dbReference type="GO" id="GO:0008033">
    <property type="term" value="P:tRNA processing"/>
    <property type="evidence" value="ECO:0007669"/>
    <property type="project" value="UniProtKB-KW"/>
</dbReference>
<dbReference type="Proteomes" id="UP000593567">
    <property type="component" value="Unassembled WGS sequence"/>
</dbReference>
<evidence type="ECO:0000256" key="2">
    <source>
        <dbReference type="ARBA" id="ARBA00038160"/>
    </source>
</evidence>
<evidence type="ECO:0000313" key="4">
    <source>
        <dbReference type="EMBL" id="KAF6035347.1"/>
    </source>
</evidence>
<dbReference type="OrthoDB" id="3180714at2759"/>
<dbReference type="SUPFAM" id="SSF53927">
    <property type="entry name" value="Cytidine deaminase-like"/>
    <property type="match status" value="1"/>
</dbReference>
<dbReference type="InterPro" id="IPR002125">
    <property type="entry name" value="CMP_dCMP_dom"/>
</dbReference>
<dbReference type="PANTHER" id="PTHR11079:SF156">
    <property type="entry name" value="INACTIVE TRNA-SPECIFIC ADENOSINE DEAMINASE-LIKE PROTEIN 3-RELATED"/>
    <property type="match status" value="1"/>
</dbReference>
<dbReference type="Pfam" id="PF00383">
    <property type="entry name" value="dCMP_cyt_deam_1"/>
    <property type="match status" value="1"/>
</dbReference>
<gene>
    <name evidence="4" type="ORF">EB796_006345</name>
</gene>
<keyword evidence="5" id="KW-1185">Reference proteome</keyword>
<accession>A0A7J7KAR4</accession>
<evidence type="ECO:0000256" key="1">
    <source>
        <dbReference type="ARBA" id="ARBA00022694"/>
    </source>
</evidence>